<evidence type="ECO:0000259" key="5">
    <source>
        <dbReference type="Pfam" id="PF25917"/>
    </source>
</evidence>
<dbReference type="Gene3D" id="2.40.420.20">
    <property type="match status" value="1"/>
</dbReference>
<dbReference type="Pfam" id="PF25876">
    <property type="entry name" value="HH_MFP_RND"/>
    <property type="match status" value="1"/>
</dbReference>
<dbReference type="InterPro" id="IPR006143">
    <property type="entry name" value="RND_pump_MFP"/>
</dbReference>
<feature type="domain" description="Multidrug resistance protein MdtA-like beta-barrel" evidence="6">
    <location>
        <begin position="210"/>
        <end position="298"/>
    </location>
</feature>
<dbReference type="Proteomes" id="UP000295645">
    <property type="component" value="Unassembled WGS sequence"/>
</dbReference>
<evidence type="ECO:0000256" key="2">
    <source>
        <dbReference type="ARBA" id="ARBA00009477"/>
    </source>
</evidence>
<dbReference type="Gene3D" id="1.10.287.470">
    <property type="entry name" value="Helix hairpin bin"/>
    <property type="match status" value="1"/>
</dbReference>
<reference evidence="8 9" key="1">
    <citation type="submission" date="2019-03" db="EMBL/GenBank/DDBJ databases">
        <title>Above-ground endophytic microbial communities from plants in different locations in the United States.</title>
        <authorList>
            <person name="Frank C."/>
        </authorList>
    </citation>
    <scope>NUCLEOTIDE SEQUENCE [LARGE SCALE GENOMIC DNA]</scope>
    <source>
        <strain evidence="8 9">LP_13_YM</strain>
    </source>
</reference>
<dbReference type="InterPro" id="IPR058627">
    <property type="entry name" value="MdtA-like_C"/>
</dbReference>
<proteinExistence type="inferred from homology"/>
<sequence>MKPLPLRTSLLCLGLVAAVSGCGKGKDQQQQQPPPPEVGVLTVQPQTVPLVQDQVGRLSALRSADVRARVPGILLKRVYDEGTDVKAGQTLFKIDPAPLKAELDAQLALLASARATAANNKVAADRARGLIGKNYVSRADLDSAEAAERTSAAAVKQAEATVQTARINLGFTDVTAPIAGRAGQQQVTEGALVGQSDTTLLTTVDEIDKLYVNFSMSVTDLDQMRRAAASGSATLSATDQSAVRITLPDGSDYTDQGLLDFSSATVNPTTGTVNLRAKLPNEQLRLLPGQFVTVKATLGELHNVFLVPQAAVLRDPKHAYVMVVGQGKMKDPKTGQETTIPTAAVRRDVDANRISGTNWLITGGLKAGDQIIVQGLPKARENAPVKPSPMSVAPAQNAPAAGGEPHNGNEPAKASSSAAAAGKQ</sequence>
<comment type="caution">
    <text evidence="8">The sequence shown here is derived from an EMBL/GenBank/DDBJ whole genome shotgun (WGS) entry which is preliminary data.</text>
</comment>
<dbReference type="Gene3D" id="2.40.50.100">
    <property type="match status" value="1"/>
</dbReference>
<dbReference type="GO" id="GO:0005886">
    <property type="term" value="C:plasma membrane"/>
    <property type="evidence" value="ECO:0007669"/>
    <property type="project" value="TreeGrafter"/>
</dbReference>
<evidence type="ECO:0000313" key="9">
    <source>
        <dbReference type="Proteomes" id="UP000295645"/>
    </source>
</evidence>
<dbReference type="InterPro" id="IPR058626">
    <property type="entry name" value="MdtA-like_b-barrel"/>
</dbReference>
<dbReference type="InterPro" id="IPR058625">
    <property type="entry name" value="MdtA-like_BSH"/>
</dbReference>
<dbReference type="NCBIfam" id="TIGR01730">
    <property type="entry name" value="RND_mfp"/>
    <property type="match status" value="1"/>
</dbReference>
<comment type="similarity">
    <text evidence="2">Belongs to the membrane fusion protein (MFP) (TC 8.A.1) family.</text>
</comment>
<evidence type="ECO:0000259" key="4">
    <source>
        <dbReference type="Pfam" id="PF25876"/>
    </source>
</evidence>
<accession>A0A4R3YWY3</accession>
<gene>
    <name evidence="8" type="ORF">EC912_10136</name>
</gene>
<comment type="subcellular location">
    <subcellularLocation>
        <location evidence="1">Cell inner membrane</location>
        <topology evidence="1">Lipid-anchor</topology>
    </subcellularLocation>
</comment>
<organism evidence="8 9">
    <name type="scientific">Luteibacter rhizovicinus</name>
    <dbReference type="NCBI Taxonomy" id="242606"/>
    <lineage>
        <taxon>Bacteria</taxon>
        <taxon>Pseudomonadati</taxon>
        <taxon>Pseudomonadota</taxon>
        <taxon>Gammaproteobacteria</taxon>
        <taxon>Lysobacterales</taxon>
        <taxon>Rhodanobacteraceae</taxon>
        <taxon>Luteibacter</taxon>
    </lineage>
</organism>
<evidence type="ECO:0000259" key="6">
    <source>
        <dbReference type="Pfam" id="PF25944"/>
    </source>
</evidence>
<dbReference type="SUPFAM" id="SSF111369">
    <property type="entry name" value="HlyD-like secretion proteins"/>
    <property type="match status" value="1"/>
</dbReference>
<evidence type="ECO:0000256" key="3">
    <source>
        <dbReference type="SAM" id="MobiDB-lite"/>
    </source>
</evidence>
<evidence type="ECO:0000313" key="8">
    <source>
        <dbReference type="EMBL" id="TCV97042.1"/>
    </source>
</evidence>
<feature type="domain" description="Multidrug resistance protein MdtA-like C-terminal permuted SH3" evidence="7">
    <location>
        <begin position="346"/>
        <end position="376"/>
    </location>
</feature>
<dbReference type="EMBL" id="SMCS01000001">
    <property type="protein sequence ID" value="TCV97042.1"/>
    <property type="molecule type" value="Genomic_DNA"/>
</dbReference>
<dbReference type="GO" id="GO:0022857">
    <property type="term" value="F:transmembrane transporter activity"/>
    <property type="evidence" value="ECO:0007669"/>
    <property type="project" value="InterPro"/>
</dbReference>
<dbReference type="Gene3D" id="2.40.30.170">
    <property type="match status" value="1"/>
</dbReference>
<evidence type="ECO:0000256" key="1">
    <source>
        <dbReference type="ARBA" id="ARBA00004519"/>
    </source>
</evidence>
<dbReference type="GO" id="GO:0046677">
    <property type="term" value="P:response to antibiotic"/>
    <property type="evidence" value="ECO:0007669"/>
    <property type="project" value="TreeGrafter"/>
</dbReference>
<dbReference type="InterPro" id="IPR058624">
    <property type="entry name" value="MdtA-like_HH"/>
</dbReference>
<dbReference type="OrthoDB" id="9816569at2"/>
<dbReference type="AlphaFoldDB" id="A0A4R3YWY3"/>
<dbReference type="GO" id="GO:0030313">
    <property type="term" value="C:cell envelope"/>
    <property type="evidence" value="ECO:0007669"/>
    <property type="project" value="UniProtKB-SubCell"/>
</dbReference>
<feature type="domain" description="Multidrug resistance protein MdtA-like alpha-helical hairpin" evidence="4">
    <location>
        <begin position="108"/>
        <end position="172"/>
    </location>
</feature>
<dbReference type="RefSeq" id="WP_132141132.1">
    <property type="nucleotide sequence ID" value="NZ_SMCS01000001.1"/>
</dbReference>
<dbReference type="PROSITE" id="PS51257">
    <property type="entry name" value="PROKAR_LIPOPROTEIN"/>
    <property type="match status" value="1"/>
</dbReference>
<evidence type="ECO:0000259" key="7">
    <source>
        <dbReference type="Pfam" id="PF25967"/>
    </source>
</evidence>
<dbReference type="PANTHER" id="PTHR30158:SF3">
    <property type="entry name" value="MULTIDRUG EFFLUX PUMP SUBUNIT ACRA-RELATED"/>
    <property type="match status" value="1"/>
</dbReference>
<keyword evidence="9" id="KW-1185">Reference proteome</keyword>
<protein>
    <submittedName>
        <fullName evidence="8">Membrane fusion protein (Multidrug efflux system)</fullName>
    </submittedName>
</protein>
<dbReference type="Pfam" id="PF25967">
    <property type="entry name" value="RND-MFP_C"/>
    <property type="match status" value="1"/>
</dbReference>
<dbReference type="PANTHER" id="PTHR30158">
    <property type="entry name" value="ACRA/E-RELATED COMPONENT OF DRUG EFFLUX TRANSPORTER"/>
    <property type="match status" value="1"/>
</dbReference>
<feature type="region of interest" description="Disordered" evidence="3">
    <location>
        <begin position="379"/>
        <end position="424"/>
    </location>
</feature>
<feature type="compositionally biased region" description="Low complexity" evidence="3">
    <location>
        <begin position="412"/>
        <end position="424"/>
    </location>
</feature>
<dbReference type="Pfam" id="PF25917">
    <property type="entry name" value="BSH_RND"/>
    <property type="match status" value="1"/>
</dbReference>
<feature type="domain" description="Multidrug resistance protein MdtA-like barrel-sandwich hybrid" evidence="5">
    <location>
        <begin position="62"/>
        <end position="203"/>
    </location>
</feature>
<name>A0A4R3YWY3_9GAMM</name>
<dbReference type="Pfam" id="PF25944">
    <property type="entry name" value="Beta-barrel_RND"/>
    <property type="match status" value="1"/>
</dbReference>